<sequence>MVHLLLIGIILYIAFNILAKLRISNRITNAMPIINTLIVTLIIIVIVIKSGLIRVFAMMLGTVIVLIKDFFSSIF</sequence>
<proteinExistence type="predicted"/>
<gene>
    <name evidence="2" type="ORF">SAMN05877842_103229</name>
</gene>
<evidence type="ECO:0000256" key="1">
    <source>
        <dbReference type="SAM" id="Phobius"/>
    </source>
</evidence>
<name>A0A285U7U8_9BACL</name>
<evidence type="ECO:0000313" key="3">
    <source>
        <dbReference type="Proteomes" id="UP000219252"/>
    </source>
</evidence>
<protein>
    <submittedName>
        <fullName evidence="2">Uncharacterized protein</fullName>
    </submittedName>
</protein>
<reference evidence="3" key="1">
    <citation type="submission" date="2017-08" db="EMBL/GenBank/DDBJ databases">
        <authorList>
            <person name="Varghese N."/>
            <person name="Submissions S."/>
        </authorList>
    </citation>
    <scope>NUCLEOTIDE SEQUENCE [LARGE SCALE GENOMIC DNA]</scope>
    <source>
        <strain evidence="3">JC23</strain>
    </source>
</reference>
<evidence type="ECO:0000313" key="2">
    <source>
        <dbReference type="EMBL" id="SOC37468.1"/>
    </source>
</evidence>
<feature type="transmembrane region" description="Helical" evidence="1">
    <location>
        <begin position="29"/>
        <end position="48"/>
    </location>
</feature>
<keyword evidence="1" id="KW-0812">Transmembrane</keyword>
<dbReference type="EMBL" id="OBQC01000003">
    <property type="protein sequence ID" value="SOC37468.1"/>
    <property type="molecule type" value="Genomic_DNA"/>
</dbReference>
<accession>A0A285U7U8</accession>
<dbReference type="AlphaFoldDB" id="A0A285U7U8"/>
<keyword evidence="1" id="KW-0472">Membrane</keyword>
<dbReference type="Proteomes" id="UP000219252">
    <property type="component" value="Unassembled WGS sequence"/>
</dbReference>
<organism evidence="2 3">
    <name type="scientific">Ureibacillus acetophenoni</name>
    <dbReference type="NCBI Taxonomy" id="614649"/>
    <lineage>
        <taxon>Bacteria</taxon>
        <taxon>Bacillati</taxon>
        <taxon>Bacillota</taxon>
        <taxon>Bacilli</taxon>
        <taxon>Bacillales</taxon>
        <taxon>Caryophanaceae</taxon>
        <taxon>Ureibacillus</taxon>
    </lineage>
</organism>
<keyword evidence="3" id="KW-1185">Reference proteome</keyword>
<keyword evidence="1" id="KW-1133">Transmembrane helix</keyword>